<reference evidence="1" key="1">
    <citation type="submission" date="2020-05" db="EMBL/GenBank/DDBJ databases">
        <title>Large-scale comparative analyses of tick genomes elucidate their genetic diversity and vector capacities.</title>
        <authorList>
            <person name="Jia N."/>
            <person name="Wang J."/>
            <person name="Shi W."/>
            <person name="Du L."/>
            <person name="Sun Y."/>
            <person name="Zhan W."/>
            <person name="Jiang J."/>
            <person name="Wang Q."/>
            <person name="Zhang B."/>
            <person name="Ji P."/>
            <person name="Sakyi L.B."/>
            <person name="Cui X."/>
            <person name="Yuan T."/>
            <person name="Jiang B."/>
            <person name="Yang W."/>
            <person name="Lam T.T.-Y."/>
            <person name="Chang Q."/>
            <person name="Ding S."/>
            <person name="Wang X."/>
            <person name="Zhu J."/>
            <person name="Ruan X."/>
            <person name="Zhao L."/>
            <person name="Wei J."/>
            <person name="Que T."/>
            <person name="Du C."/>
            <person name="Cheng J."/>
            <person name="Dai P."/>
            <person name="Han X."/>
            <person name="Huang E."/>
            <person name="Gao Y."/>
            <person name="Liu J."/>
            <person name="Shao H."/>
            <person name="Ye R."/>
            <person name="Li L."/>
            <person name="Wei W."/>
            <person name="Wang X."/>
            <person name="Wang C."/>
            <person name="Yang T."/>
            <person name="Huo Q."/>
            <person name="Li W."/>
            <person name="Guo W."/>
            <person name="Chen H."/>
            <person name="Zhou L."/>
            <person name="Ni X."/>
            <person name="Tian J."/>
            <person name="Zhou Y."/>
            <person name="Sheng Y."/>
            <person name="Liu T."/>
            <person name="Pan Y."/>
            <person name="Xia L."/>
            <person name="Li J."/>
            <person name="Zhao F."/>
            <person name="Cao W."/>
        </authorList>
    </citation>
    <scope>NUCLEOTIDE SEQUENCE</scope>
    <source>
        <strain evidence="1">Hyas-2018</strain>
    </source>
</reference>
<proteinExistence type="predicted"/>
<organism evidence="1 2">
    <name type="scientific">Hyalomma asiaticum</name>
    <name type="common">Tick</name>
    <dbReference type="NCBI Taxonomy" id="266040"/>
    <lineage>
        <taxon>Eukaryota</taxon>
        <taxon>Metazoa</taxon>
        <taxon>Ecdysozoa</taxon>
        <taxon>Arthropoda</taxon>
        <taxon>Chelicerata</taxon>
        <taxon>Arachnida</taxon>
        <taxon>Acari</taxon>
        <taxon>Parasitiformes</taxon>
        <taxon>Ixodida</taxon>
        <taxon>Ixodoidea</taxon>
        <taxon>Ixodidae</taxon>
        <taxon>Hyalomminae</taxon>
        <taxon>Hyalomma</taxon>
    </lineage>
</organism>
<sequence>MVFTAPKDRWKALRQTVSPAFTTSKLSQIFHTFSACSHSLANIIASEYNSGSSIDVVLLLRRYSLDVMLKAGYSVDMNVLGSAPGSSFDRLTAEGVRLLQTLGLQGVTLVSRKAANGVFTSAEVLYNACVYVFAGLDGTTHAVVAALYALALHQDIQEKLRREITSALDKEGKLTYETLGQLKYIDMCMNESMRLYYQNVGFVTRRAGKDVEYKGMKIPKGLSVMAATSCLNHDPKQGSLLDSGNGQCLDTTYPEEVRAWISSEDLKTQRRPIQRLEEALAKQRRKGTDDPSNGRGGTRVPVA</sequence>
<comment type="caution">
    <text evidence="1">The sequence shown here is derived from an EMBL/GenBank/DDBJ whole genome shotgun (WGS) entry which is preliminary data.</text>
</comment>
<dbReference type="Proteomes" id="UP000821845">
    <property type="component" value="Chromosome 2"/>
</dbReference>
<gene>
    <name evidence="1" type="ORF">HPB50_006648</name>
</gene>
<protein>
    <submittedName>
        <fullName evidence="1">Uncharacterized protein</fullName>
    </submittedName>
</protein>
<name>A0ACB7STY9_HYAAI</name>
<evidence type="ECO:0000313" key="2">
    <source>
        <dbReference type="Proteomes" id="UP000821845"/>
    </source>
</evidence>
<accession>A0ACB7STY9</accession>
<evidence type="ECO:0000313" key="1">
    <source>
        <dbReference type="EMBL" id="KAH6938070.1"/>
    </source>
</evidence>
<keyword evidence="2" id="KW-1185">Reference proteome</keyword>
<dbReference type="EMBL" id="CM023482">
    <property type="protein sequence ID" value="KAH6938070.1"/>
    <property type="molecule type" value="Genomic_DNA"/>
</dbReference>